<name>A0A4R0QRW5_9BIFI</name>
<evidence type="ECO:0000259" key="5">
    <source>
        <dbReference type="SMART" id="SM01217"/>
    </source>
</evidence>
<evidence type="ECO:0000313" key="6">
    <source>
        <dbReference type="EMBL" id="TCD53805.1"/>
    </source>
</evidence>
<feature type="domain" description="Fibronectin type III-like" evidence="5">
    <location>
        <begin position="449"/>
        <end position="533"/>
    </location>
</feature>
<dbReference type="SMART" id="SM01217">
    <property type="entry name" value="Fn3_like"/>
    <property type="match status" value="1"/>
</dbReference>
<dbReference type="Pfam" id="PF01915">
    <property type="entry name" value="Glyco_hydro_3_C"/>
    <property type="match status" value="1"/>
</dbReference>
<evidence type="ECO:0000256" key="1">
    <source>
        <dbReference type="ARBA" id="ARBA00005336"/>
    </source>
</evidence>
<reference evidence="6 7" key="1">
    <citation type="submission" date="2018-12" db="EMBL/GenBank/DDBJ databases">
        <title>Alloscrdovia theropitheci sp. nov: a novel taxon from the feces of the bleeding-herat monkey (Theropithecus geleda).</title>
        <authorList>
            <person name="Modesto M."/>
        </authorList>
    </citation>
    <scope>NUCLEOTIDE SEQUENCE [LARGE SCALE GENOMIC DNA]</scope>
    <source>
        <strain evidence="6 7">GLDI4/2</strain>
    </source>
</reference>
<dbReference type="Gene3D" id="3.20.20.300">
    <property type="entry name" value="Glycoside hydrolase, family 3, N-terminal domain"/>
    <property type="match status" value="1"/>
</dbReference>
<dbReference type="GO" id="GO:0004553">
    <property type="term" value="F:hydrolase activity, hydrolyzing O-glycosyl compounds"/>
    <property type="evidence" value="ECO:0007669"/>
    <property type="project" value="InterPro"/>
</dbReference>
<dbReference type="Pfam" id="PF00933">
    <property type="entry name" value="Glyco_hydro_3"/>
    <property type="match status" value="1"/>
</dbReference>
<dbReference type="InterPro" id="IPR001764">
    <property type="entry name" value="Glyco_hydro_3_N"/>
</dbReference>
<accession>A0A4R0QRW5</accession>
<dbReference type="InterPro" id="IPR013783">
    <property type="entry name" value="Ig-like_fold"/>
</dbReference>
<feature type="compositionally biased region" description="Polar residues" evidence="3">
    <location>
        <begin position="555"/>
        <end position="567"/>
    </location>
</feature>
<gene>
    <name evidence="6" type="ORF">EJ419_07510</name>
</gene>
<dbReference type="AlphaFoldDB" id="A0A4R0QRW5"/>
<keyword evidence="4" id="KW-0812">Transmembrane</keyword>
<dbReference type="SUPFAM" id="SSF52279">
    <property type="entry name" value="Beta-D-glucan exohydrolase, C-terminal domain"/>
    <property type="match status" value="1"/>
</dbReference>
<dbReference type="InterPro" id="IPR036881">
    <property type="entry name" value="Glyco_hydro_3_C_sf"/>
</dbReference>
<dbReference type="RefSeq" id="WP_131285174.1">
    <property type="nucleotide sequence ID" value="NZ_RXLP01000026.1"/>
</dbReference>
<comment type="similarity">
    <text evidence="1">Belongs to the glycosyl hydrolase 3 family.</text>
</comment>
<dbReference type="PANTHER" id="PTHR42715:SF10">
    <property type="entry name" value="BETA-GLUCOSIDASE"/>
    <property type="match status" value="1"/>
</dbReference>
<feature type="transmembrane region" description="Helical" evidence="4">
    <location>
        <begin position="21"/>
        <end position="48"/>
    </location>
</feature>
<evidence type="ECO:0000256" key="4">
    <source>
        <dbReference type="SAM" id="Phobius"/>
    </source>
</evidence>
<dbReference type="InterPro" id="IPR026891">
    <property type="entry name" value="Fn3-like"/>
</dbReference>
<organism evidence="6 7">
    <name type="scientific">Alloscardovia theropitheci</name>
    <dbReference type="NCBI Taxonomy" id="2496842"/>
    <lineage>
        <taxon>Bacteria</taxon>
        <taxon>Bacillati</taxon>
        <taxon>Actinomycetota</taxon>
        <taxon>Actinomycetes</taxon>
        <taxon>Bifidobacteriales</taxon>
        <taxon>Bifidobacteriaceae</taxon>
        <taxon>Alloscardovia</taxon>
    </lineage>
</organism>
<keyword evidence="4" id="KW-0472">Membrane</keyword>
<dbReference type="EMBL" id="RXLP01000026">
    <property type="protein sequence ID" value="TCD53805.1"/>
    <property type="molecule type" value="Genomic_DNA"/>
</dbReference>
<dbReference type="InterPro" id="IPR036962">
    <property type="entry name" value="Glyco_hydro_3_N_sf"/>
</dbReference>
<dbReference type="SUPFAM" id="SSF51445">
    <property type="entry name" value="(Trans)glycosidases"/>
    <property type="match status" value="1"/>
</dbReference>
<dbReference type="Proteomes" id="UP000291289">
    <property type="component" value="Unassembled WGS sequence"/>
</dbReference>
<dbReference type="Gene3D" id="3.40.50.1700">
    <property type="entry name" value="Glycoside hydrolase family 3 C-terminal domain"/>
    <property type="match status" value="1"/>
</dbReference>
<proteinExistence type="inferred from homology"/>
<dbReference type="OrthoDB" id="3187562at2"/>
<sequence length="1044" mass="115612">MSKEKKVKIPRRRMSQRAFKTWWITLITLLVIIALAINTAAIMFAPMLDSFLGAGRTQVHRAQGTQQWDAQYYKKKYGSLAEAVKHSTQLAEQVSNEGIVLLKNDGTLPLRKGDAVTPYGYAYNNPVYSGTGAAATTNADNTTPEQGLKKYFSVDSTIADSTIKATPNYPQAAKNTPALDYDKTSLQAKNDAGKSARIYEYEKSIYEQAVKRSEKSSRATAIVFIARNGSEGIDKRQFAYADGTPHYLALTQAEKDMISVAKSAHDKVIVILNTANPMELSPLMSQELEVNAIVWMGTAGSRGFSALGNILSGNVNPSGRLSDIYPTDFTKDPTYSNWGQFGYSNINYNDTTLISSGSATPWPFVEYEEGIYVGYKYYETAAVEDSSFIYGVTDKQGKMAQLGAVAYPFGYGLSYTQFEQTLDNVTVDNQGNVSVNVTVKNVGSSAGKDVAQIYATLPYTQYDRDNGVEKATTQLVDFAKTKLLEPGTSQTLNMIFPLDTLTSYDVSHANSDGTKGSYILESGNYAIELKNNSHDVIDSETISVNQTHWFEGKNPVTSDKNAQSQLSDDGKPLSKAMRGQSYTAAHNQFQDMTDYMKDNTTELTRASWSTTQPTMPKNRTAQASENVRKNLERWKNFDVDHDEDLGNTSESKVYSQKAPVSRAENGLSLIDLRGVAYDDPQWDKLMDQLDFSGDKTDIQRLLFMAAYQTPFIKSIGKPITVDKDGAMGWSTSGASSWPSVNVMASTYDTQLMTSMGEAIGEEALQQGLTGWYAPAVNTHRSPFGGRVYEYYSEDGVLAGKLSAATISGAGNKGVISYLKHFAINEQEMNRSNYMATWANEQAIREIYLKPFQIAVESARSSLPYLTKTGQKKTKIIRSATAIMSAQNNIGTVIGFGRYSLQTSVLRGEWGFRGAVVTDMFMETLPQARDLSLRAGSDMYMIQMPGYNATDYDSPTSRMVMRQAVKNVAYATVNSNAMNDVTPMSTVSQGIAGWQKLLWVLDAFVVLIVGLEIWWIIRRGRRARRYPEQYKWPKKSKYANYSSNN</sequence>
<dbReference type="Gene3D" id="2.60.40.10">
    <property type="entry name" value="Immunoglobulins"/>
    <property type="match status" value="1"/>
</dbReference>
<evidence type="ECO:0000313" key="7">
    <source>
        <dbReference type="Proteomes" id="UP000291289"/>
    </source>
</evidence>
<dbReference type="InterPro" id="IPR017853">
    <property type="entry name" value="GH"/>
</dbReference>
<dbReference type="GO" id="GO:0005975">
    <property type="term" value="P:carbohydrate metabolic process"/>
    <property type="evidence" value="ECO:0007669"/>
    <property type="project" value="InterPro"/>
</dbReference>
<evidence type="ECO:0000256" key="2">
    <source>
        <dbReference type="ARBA" id="ARBA00022801"/>
    </source>
</evidence>
<evidence type="ECO:0000256" key="3">
    <source>
        <dbReference type="SAM" id="MobiDB-lite"/>
    </source>
</evidence>
<dbReference type="PANTHER" id="PTHR42715">
    <property type="entry name" value="BETA-GLUCOSIDASE"/>
    <property type="match status" value="1"/>
</dbReference>
<dbReference type="Pfam" id="PF14310">
    <property type="entry name" value="Fn3-like"/>
    <property type="match status" value="1"/>
</dbReference>
<feature type="transmembrane region" description="Helical" evidence="4">
    <location>
        <begin position="996"/>
        <end position="1016"/>
    </location>
</feature>
<dbReference type="PRINTS" id="PR00133">
    <property type="entry name" value="GLHYDRLASE3"/>
</dbReference>
<keyword evidence="7" id="KW-1185">Reference proteome</keyword>
<feature type="region of interest" description="Disordered" evidence="3">
    <location>
        <begin position="553"/>
        <end position="575"/>
    </location>
</feature>
<protein>
    <recommendedName>
        <fullName evidence="5">Fibronectin type III-like domain-containing protein</fullName>
    </recommendedName>
</protein>
<dbReference type="InterPro" id="IPR002772">
    <property type="entry name" value="Glyco_hydro_3_C"/>
</dbReference>
<comment type="caution">
    <text evidence="6">The sequence shown here is derived from an EMBL/GenBank/DDBJ whole genome shotgun (WGS) entry which is preliminary data.</text>
</comment>
<keyword evidence="2" id="KW-0378">Hydrolase</keyword>
<dbReference type="InterPro" id="IPR050288">
    <property type="entry name" value="Cellulose_deg_GH3"/>
</dbReference>
<keyword evidence="4" id="KW-1133">Transmembrane helix</keyword>